<proteinExistence type="predicted"/>
<dbReference type="EMBL" id="GBRH01264214">
    <property type="protein sequence ID" value="JAD33681.1"/>
    <property type="molecule type" value="Transcribed_RNA"/>
</dbReference>
<reference evidence="1" key="2">
    <citation type="journal article" date="2015" name="Data Brief">
        <title>Shoot transcriptome of the giant reed, Arundo donax.</title>
        <authorList>
            <person name="Barrero R.A."/>
            <person name="Guerrero F.D."/>
            <person name="Moolhuijzen P."/>
            <person name="Goolsby J.A."/>
            <person name="Tidwell J."/>
            <person name="Bellgard S.E."/>
            <person name="Bellgard M.I."/>
        </authorList>
    </citation>
    <scope>NUCLEOTIDE SEQUENCE</scope>
    <source>
        <tissue evidence="1">Shoot tissue taken approximately 20 cm above the soil surface</tissue>
    </source>
</reference>
<name>A0A0A8Z4F2_ARUDO</name>
<protein>
    <submittedName>
        <fullName evidence="1">Uncharacterized protein</fullName>
    </submittedName>
</protein>
<dbReference type="AlphaFoldDB" id="A0A0A8Z4F2"/>
<evidence type="ECO:0000313" key="1">
    <source>
        <dbReference type="EMBL" id="JAD33681.1"/>
    </source>
</evidence>
<accession>A0A0A8Z4F2</accession>
<sequence>MPSLVPRLHACVTLYF</sequence>
<reference evidence="1" key="1">
    <citation type="submission" date="2014-09" db="EMBL/GenBank/DDBJ databases">
        <authorList>
            <person name="Magalhaes I.L.F."/>
            <person name="Oliveira U."/>
            <person name="Santos F.R."/>
            <person name="Vidigal T.H.D.A."/>
            <person name="Brescovit A.D."/>
            <person name="Santos A.J."/>
        </authorList>
    </citation>
    <scope>NUCLEOTIDE SEQUENCE</scope>
    <source>
        <tissue evidence="1">Shoot tissue taken approximately 20 cm above the soil surface</tissue>
    </source>
</reference>
<organism evidence="1">
    <name type="scientific">Arundo donax</name>
    <name type="common">Giant reed</name>
    <name type="synonym">Donax arundinaceus</name>
    <dbReference type="NCBI Taxonomy" id="35708"/>
    <lineage>
        <taxon>Eukaryota</taxon>
        <taxon>Viridiplantae</taxon>
        <taxon>Streptophyta</taxon>
        <taxon>Embryophyta</taxon>
        <taxon>Tracheophyta</taxon>
        <taxon>Spermatophyta</taxon>
        <taxon>Magnoliopsida</taxon>
        <taxon>Liliopsida</taxon>
        <taxon>Poales</taxon>
        <taxon>Poaceae</taxon>
        <taxon>PACMAD clade</taxon>
        <taxon>Arundinoideae</taxon>
        <taxon>Arundineae</taxon>
        <taxon>Arundo</taxon>
    </lineage>
</organism>